<evidence type="ECO:0000256" key="1">
    <source>
        <dbReference type="SAM" id="Phobius"/>
    </source>
</evidence>
<protein>
    <submittedName>
        <fullName evidence="2">Uncharacterized protein</fullName>
    </submittedName>
</protein>
<dbReference type="EMBL" id="CM035409">
    <property type="protein sequence ID" value="KAH7438751.1"/>
    <property type="molecule type" value="Genomic_DNA"/>
</dbReference>
<evidence type="ECO:0000313" key="2">
    <source>
        <dbReference type="EMBL" id="KAH7438751.1"/>
    </source>
</evidence>
<gene>
    <name evidence="2" type="ORF">KP509_04G030100</name>
</gene>
<dbReference type="Proteomes" id="UP000825935">
    <property type="component" value="Chromosome 4"/>
</dbReference>
<comment type="caution">
    <text evidence="2">The sequence shown here is derived from an EMBL/GenBank/DDBJ whole genome shotgun (WGS) entry which is preliminary data.</text>
</comment>
<keyword evidence="1" id="KW-0472">Membrane</keyword>
<keyword evidence="1" id="KW-0812">Transmembrane</keyword>
<accession>A0A8T2URB2</accession>
<evidence type="ECO:0000313" key="3">
    <source>
        <dbReference type="Proteomes" id="UP000825935"/>
    </source>
</evidence>
<feature type="transmembrane region" description="Helical" evidence="1">
    <location>
        <begin position="219"/>
        <end position="247"/>
    </location>
</feature>
<dbReference type="AlphaFoldDB" id="A0A8T2URB2"/>
<feature type="transmembrane region" description="Helical" evidence="1">
    <location>
        <begin position="89"/>
        <end position="121"/>
    </location>
</feature>
<reference evidence="2" key="1">
    <citation type="submission" date="2021-08" db="EMBL/GenBank/DDBJ databases">
        <title>WGS assembly of Ceratopteris richardii.</title>
        <authorList>
            <person name="Marchant D.B."/>
            <person name="Chen G."/>
            <person name="Jenkins J."/>
            <person name="Shu S."/>
            <person name="Leebens-Mack J."/>
            <person name="Grimwood J."/>
            <person name="Schmutz J."/>
            <person name="Soltis P."/>
            <person name="Soltis D."/>
            <person name="Chen Z.-H."/>
        </authorList>
    </citation>
    <scope>NUCLEOTIDE SEQUENCE</scope>
    <source>
        <strain evidence="2">Whitten #5841</strain>
        <tissue evidence="2">Leaf</tissue>
    </source>
</reference>
<keyword evidence="1" id="KW-1133">Transmembrane helix</keyword>
<organism evidence="2 3">
    <name type="scientific">Ceratopteris richardii</name>
    <name type="common">Triangle waterfern</name>
    <dbReference type="NCBI Taxonomy" id="49495"/>
    <lineage>
        <taxon>Eukaryota</taxon>
        <taxon>Viridiplantae</taxon>
        <taxon>Streptophyta</taxon>
        <taxon>Embryophyta</taxon>
        <taxon>Tracheophyta</taxon>
        <taxon>Polypodiopsida</taxon>
        <taxon>Polypodiidae</taxon>
        <taxon>Polypodiales</taxon>
        <taxon>Pteridineae</taxon>
        <taxon>Pteridaceae</taxon>
        <taxon>Parkerioideae</taxon>
        <taxon>Ceratopteris</taxon>
    </lineage>
</organism>
<sequence>MREPDAFLNTAVTEVSHSAFPPYSVCSKLTLREMVEIENVPSRAITVQPSTFPLCSVSSNNRVRKIPDQSSRPQYMLDGYDRRLASVRYLALFVGCVYKVWNFLALCNLTLASVVLLGAFIDELHLADYAMVTFLLIFEAIRLASADFFTILLTHGLARGSQNPENMRHREDYHYSRSLFTRTFSYLIQPVLVAPSVILPCFRFHAIRAYSNRNMYISILGFYSVVVCSAVVSFITFILSIVSFLHIRDPEYQGIMRYYDELLQRTISVGVIQADDFEFVQFAYRMLGRGYAKLMQPEAVLKNHKKLIEYLYHHGLGQDFLLTFMNDGDAFVQLAAVNMPGFRSSPIYMRGLAPARFNEGVLEELANKTGFGRVGWAAITSFGVIAMSDPNVLMATRTSRGRSLLDRLTDLVDARTSKSLSALRALVRFYHYFYEKNPNERFVLHIIENEQELVGKLRQLLRDARVHRMRVYSAYLLHLLGSLDSSCYDAVGAITPTNETYWFRTEFELLNFIRNKCGLDALQLHSFQPSFLRDDSMTIDPHGSRYL</sequence>
<keyword evidence="3" id="KW-1185">Reference proteome</keyword>
<name>A0A8T2URB2_CERRI</name>
<feature type="transmembrane region" description="Helical" evidence="1">
    <location>
        <begin position="179"/>
        <end position="199"/>
    </location>
</feature>
<proteinExistence type="predicted"/>
<dbReference type="OrthoDB" id="1922757at2759"/>